<dbReference type="KEGG" id="sphv:F9278_16695"/>
<feature type="compositionally biased region" description="Basic residues" evidence="1">
    <location>
        <begin position="24"/>
        <end position="35"/>
    </location>
</feature>
<proteinExistence type="predicted"/>
<sequence length="98" mass="10741">MRKFIRRATHGLSLLLASGTGNRRAGRGPANRRHPAQPTAVPERLPLHRSPYGLGDPLDGTANRLVRPYLAAHEDEVAQQRHHCLAHHLIGAPGVTVR</sequence>
<dbReference type="EMBL" id="CP045096">
    <property type="protein sequence ID" value="QFQ97586.1"/>
    <property type="molecule type" value="Genomic_DNA"/>
</dbReference>
<organism evidence="2 3">
    <name type="scientific">Streptomyces phaeolivaceus</name>
    <dbReference type="NCBI Taxonomy" id="2653200"/>
    <lineage>
        <taxon>Bacteria</taxon>
        <taxon>Bacillati</taxon>
        <taxon>Actinomycetota</taxon>
        <taxon>Actinomycetes</taxon>
        <taxon>Kitasatosporales</taxon>
        <taxon>Streptomycetaceae</taxon>
        <taxon>Streptomyces</taxon>
    </lineage>
</organism>
<keyword evidence="3" id="KW-1185">Reference proteome</keyword>
<accession>A0A5P8K3G6</accession>
<dbReference type="RefSeq" id="WP_152169062.1">
    <property type="nucleotide sequence ID" value="NZ_CP045096.1"/>
</dbReference>
<feature type="region of interest" description="Disordered" evidence="1">
    <location>
        <begin position="15"/>
        <end position="59"/>
    </location>
</feature>
<gene>
    <name evidence="2" type="ORF">F9278_16695</name>
</gene>
<dbReference type="AlphaFoldDB" id="A0A5P8K3G6"/>
<dbReference type="Proteomes" id="UP000327294">
    <property type="component" value="Chromosome"/>
</dbReference>
<evidence type="ECO:0000313" key="2">
    <source>
        <dbReference type="EMBL" id="QFQ97586.1"/>
    </source>
</evidence>
<name>A0A5P8K3G6_9ACTN</name>
<evidence type="ECO:0000313" key="3">
    <source>
        <dbReference type="Proteomes" id="UP000327294"/>
    </source>
</evidence>
<evidence type="ECO:0000256" key="1">
    <source>
        <dbReference type="SAM" id="MobiDB-lite"/>
    </source>
</evidence>
<protein>
    <submittedName>
        <fullName evidence="2">Uncharacterized protein</fullName>
    </submittedName>
</protein>
<reference evidence="2 3" key="1">
    <citation type="submission" date="2019-10" db="EMBL/GenBank/DDBJ databases">
        <title>Streptomyces sp. strain GY16 isolated from leaves of Broussonetia papyrifera.</title>
        <authorList>
            <person name="Mo P."/>
        </authorList>
    </citation>
    <scope>NUCLEOTIDE SEQUENCE [LARGE SCALE GENOMIC DNA]</scope>
    <source>
        <strain evidence="2 3">GY16</strain>
    </source>
</reference>